<reference evidence="2 3" key="1">
    <citation type="submission" date="2014-06" db="EMBL/GenBank/DDBJ databases">
        <authorList>
            <person name="Bishop-Lilly K.A."/>
            <person name="Broomall S.M."/>
            <person name="Chain P.S."/>
            <person name="Chertkov O."/>
            <person name="Coyne S.R."/>
            <person name="Daligault H.E."/>
            <person name="Davenport K.W."/>
            <person name="Erkkila T."/>
            <person name="Frey K.G."/>
            <person name="Gibbons H.S."/>
            <person name="Gu W."/>
            <person name="Jaissle J."/>
            <person name="Johnson S.L."/>
            <person name="Koroleva G.I."/>
            <person name="Ladner J.T."/>
            <person name="Lo C.-C."/>
            <person name="Minogue T.D."/>
            <person name="Munk C."/>
            <person name="Palacios G.F."/>
            <person name="Redden C.L."/>
            <person name="Rosenzweig C.N."/>
            <person name="Scholz M.B."/>
            <person name="Teshima H."/>
            <person name="Xu Y."/>
        </authorList>
    </citation>
    <scope>NUCLEOTIDE SEQUENCE [LARGE SCALE GENOMIC DNA]</scope>
    <source>
        <strain evidence="2 3">EO147</strain>
    </source>
</reference>
<dbReference type="InterPro" id="IPR049301">
    <property type="entry name" value="Capsid_Gp10A/Gp10B-like_dom"/>
</dbReference>
<organism evidence="2 3">
    <name type="scientific">Burkholderia oklahomensis</name>
    <dbReference type="NCBI Taxonomy" id="342113"/>
    <lineage>
        <taxon>Bacteria</taxon>
        <taxon>Pseudomonadati</taxon>
        <taxon>Pseudomonadota</taxon>
        <taxon>Betaproteobacteria</taxon>
        <taxon>Burkholderiales</taxon>
        <taxon>Burkholderiaceae</taxon>
        <taxon>Burkholderia</taxon>
        <taxon>pseudomallei group</taxon>
    </lineage>
</organism>
<keyword evidence="3" id="KW-1185">Reference proteome</keyword>
<evidence type="ECO:0000259" key="1">
    <source>
        <dbReference type="Pfam" id="PF21703"/>
    </source>
</evidence>
<name>A0AAI8BBJ6_9BURK</name>
<dbReference type="Proteomes" id="UP000029424">
    <property type="component" value="Chromosome 2"/>
</dbReference>
<gene>
    <name evidence="2" type="ORF">DM82_4358</name>
</gene>
<dbReference type="RefSeq" id="WP_144444709.1">
    <property type="nucleotide sequence ID" value="NZ_CP008727.1"/>
</dbReference>
<evidence type="ECO:0000313" key="2">
    <source>
        <dbReference type="EMBL" id="AIO69208.1"/>
    </source>
</evidence>
<sequence length="332" mass="35770">MTFSANPGNPVAFGQGQSNPADDRSLFLKMFSGEVLTAFTAATLTKGKTREKNITSGKSYQFPRTGTSQAEYLQRGQEMLGNPFATGEVEVTIDGPLVAHHALWDFDVAMSQFDVRGPMTADMGQALARMYDQNNFRQIALAARTAAVGEFPGGDRIVDSSLLSTGTAIDGLAWMDAIRKAKLVKQKKNLPAAAPWYMVVTPEVFDAIKYAKNSAGQFVNLNSLVQLATAGVGAVPTEAIRFEGVTILSSNLLPQANDSANTKVFSKYRADFSKLSGLMWQPEAVAVLTLMGISTETTRDVRRQEDFIVSKQAVGHGTLRAECAVEFALPAA</sequence>
<dbReference type="EMBL" id="CP008727">
    <property type="protein sequence ID" value="AIO69208.1"/>
    <property type="molecule type" value="Genomic_DNA"/>
</dbReference>
<dbReference type="KEGG" id="bok:DM82_4358"/>
<evidence type="ECO:0000313" key="3">
    <source>
        <dbReference type="Proteomes" id="UP000029424"/>
    </source>
</evidence>
<dbReference type="AlphaFoldDB" id="A0AAI8BBJ6"/>
<accession>A0AAI8BBJ6</accession>
<protein>
    <recommendedName>
        <fullName evidence="1">Capsid Gp10A/Gp10B-like domain-containing protein</fullName>
    </recommendedName>
</protein>
<proteinExistence type="predicted"/>
<dbReference type="Pfam" id="PF21703">
    <property type="entry name" value="Gp10A-like"/>
    <property type="match status" value="1"/>
</dbReference>
<feature type="domain" description="Capsid Gp10A/Gp10B-like" evidence="1">
    <location>
        <begin position="61"/>
        <end position="326"/>
    </location>
</feature>